<reference evidence="2" key="1">
    <citation type="submission" date="2015-06" db="EMBL/GenBank/DDBJ databases">
        <title>Expansion of signal transduction pathways in fungi by whole-genome duplication.</title>
        <authorList>
            <consortium name="DOE Joint Genome Institute"/>
            <person name="Corrochano L.M."/>
            <person name="Kuo A."/>
            <person name="Marcet-Houben M."/>
            <person name="Polaino S."/>
            <person name="Salamov A."/>
            <person name="Villalobos J.M."/>
            <person name="Alvarez M.I."/>
            <person name="Avalos J."/>
            <person name="Benito E.P."/>
            <person name="Benoit I."/>
            <person name="Burger G."/>
            <person name="Camino L.P."/>
            <person name="Canovas D."/>
            <person name="Cerda-Olmedo E."/>
            <person name="Cheng J.-F."/>
            <person name="Dominguez A."/>
            <person name="Elias M."/>
            <person name="Eslava A.P."/>
            <person name="Glaser F."/>
            <person name="Grimwood J."/>
            <person name="Gutierrez G."/>
            <person name="Heitman J."/>
            <person name="Henrissat B."/>
            <person name="Iturriaga E.A."/>
            <person name="Lang B.F."/>
            <person name="Lavin J.L."/>
            <person name="Lee S."/>
            <person name="Li W."/>
            <person name="Lindquist E."/>
            <person name="Lopez-Garcia S."/>
            <person name="Luque E.M."/>
            <person name="Marcos A.T."/>
            <person name="Martin J."/>
            <person name="McCluskey K."/>
            <person name="Medina H.R."/>
            <person name="Miralles-Duran A."/>
            <person name="Miyazaki A."/>
            <person name="Munoz-Torres E."/>
            <person name="Oguiza J.A."/>
            <person name="Ohm R."/>
            <person name="Olmedo M."/>
            <person name="Orejas M."/>
            <person name="Ortiz-Castellanos L."/>
            <person name="Pisabarro A.G."/>
            <person name="Rodriguez-Romero J."/>
            <person name="Ruiz-Herrera J."/>
            <person name="Ruiz-Vazquez R."/>
            <person name="Sanz C."/>
            <person name="Schackwitz W."/>
            <person name="Schmutz J."/>
            <person name="Shahriari M."/>
            <person name="Shelest E."/>
            <person name="Silva-Franco F."/>
            <person name="Soanes D."/>
            <person name="Syed K."/>
            <person name="Tagua V.G."/>
            <person name="Talbot N.J."/>
            <person name="Thon M."/>
            <person name="De vries R.P."/>
            <person name="Wiebenga A."/>
            <person name="Yadav J.S."/>
            <person name="Braun E.L."/>
            <person name="Baker S."/>
            <person name="Garre V."/>
            <person name="Horwitz B."/>
            <person name="Torres-Martinez S."/>
            <person name="Idnurm A."/>
            <person name="Herrera-Estrella A."/>
            <person name="Gabaldon T."/>
            <person name="Grigoriev I.V."/>
        </authorList>
    </citation>
    <scope>NUCLEOTIDE SEQUENCE [LARGE SCALE GENOMIC DNA]</scope>
    <source>
        <strain evidence="2">NRRL 1555(-)</strain>
    </source>
</reference>
<dbReference type="AlphaFoldDB" id="A0A167QV03"/>
<organism evidence="1 2">
    <name type="scientific">Phycomyces blakesleeanus (strain ATCC 8743b / DSM 1359 / FGSC 10004 / NBRC 33097 / NRRL 1555)</name>
    <dbReference type="NCBI Taxonomy" id="763407"/>
    <lineage>
        <taxon>Eukaryota</taxon>
        <taxon>Fungi</taxon>
        <taxon>Fungi incertae sedis</taxon>
        <taxon>Mucoromycota</taxon>
        <taxon>Mucoromycotina</taxon>
        <taxon>Mucoromycetes</taxon>
        <taxon>Mucorales</taxon>
        <taxon>Phycomycetaceae</taxon>
        <taxon>Phycomyces</taxon>
    </lineage>
</organism>
<gene>
    <name evidence="1" type="ORF">PHYBLDRAFT_137874</name>
</gene>
<sequence>MFDHVSISVLFVNLSSQSFTPTTDVLQGSVLSPHSYSIYINSLPPLLRTVTTSSSALYIPSPSPSSLDDYNTLLSPSGVTGFGHIMTPTSVNSLLFADDVAIFGSTRDVQDMLDLVVQHSFSLGYRWSPSKCAIIYLKTRSPQPPALTLYGEFLPAVEEFIYLDMPFRDKGIYAPSIVTHRCSGTIATMATLNSVGACRSEFSLLLSSRLYKTFVCPKFEYGLAISSMLLKDIANLEKIQNKFLRMIVGGHATSSTVVLKHICNLPSIQFRWDTLIIKFCIRANSLPSGCLLSLIHQHHPQFSSLPLLCQNKLHFSITARVNPRLPTALQKYFDKFRQEKYDAFRLDNNKILLQACHPIL</sequence>
<evidence type="ECO:0000313" key="2">
    <source>
        <dbReference type="Proteomes" id="UP000077315"/>
    </source>
</evidence>
<dbReference type="PANTHER" id="PTHR47027">
    <property type="entry name" value="REVERSE TRANSCRIPTASE DOMAIN-CONTAINING PROTEIN"/>
    <property type="match status" value="1"/>
</dbReference>
<dbReference type="EMBL" id="KV440971">
    <property type="protein sequence ID" value="OAD80319.1"/>
    <property type="molecule type" value="Genomic_DNA"/>
</dbReference>
<dbReference type="RefSeq" id="XP_018298359.1">
    <property type="nucleotide sequence ID" value="XM_018429890.1"/>
</dbReference>
<name>A0A167QV03_PHYB8</name>
<dbReference type="Proteomes" id="UP000077315">
    <property type="component" value="Unassembled WGS sequence"/>
</dbReference>
<evidence type="ECO:0000313" key="1">
    <source>
        <dbReference type="EMBL" id="OAD80319.1"/>
    </source>
</evidence>
<accession>A0A167QV03</accession>
<protein>
    <submittedName>
        <fullName evidence="1">Uncharacterized protein</fullName>
    </submittedName>
</protein>
<dbReference type="OrthoDB" id="2284923at2759"/>
<dbReference type="VEuPathDB" id="FungiDB:PHYBLDRAFT_137874"/>
<dbReference type="PANTHER" id="PTHR47027:SF20">
    <property type="entry name" value="REVERSE TRANSCRIPTASE-LIKE PROTEIN WITH RNA-DIRECTED DNA POLYMERASE DOMAIN"/>
    <property type="match status" value="1"/>
</dbReference>
<proteinExistence type="predicted"/>
<dbReference type="InParanoid" id="A0A167QV03"/>
<dbReference type="GeneID" id="28990796"/>
<dbReference type="STRING" id="763407.A0A167QV03"/>
<keyword evidence="2" id="KW-1185">Reference proteome</keyword>